<evidence type="ECO:0000313" key="1">
    <source>
        <dbReference type="EMBL" id="QQP54364.1"/>
    </source>
</evidence>
<gene>
    <name evidence="1" type="ORF">FKW44_007177</name>
</gene>
<dbReference type="EMBL" id="CP045893">
    <property type="protein sequence ID" value="QQP54364.1"/>
    <property type="molecule type" value="Genomic_DNA"/>
</dbReference>
<sequence>MVPPTKRTRLGLQSKKINRAENASLQKKLRDKIPTRKKRTTKILHYKKLGDKIPATKRRTTKLTDYKRASDDLPAQKTAKKVYDEFTRDEITGHRYLFLCVINTVKHPTPIVILVISKFGIIGMR</sequence>
<evidence type="ECO:0000313" key="2">
    <source>
        <dbReference type="Proteomes" id="UP000595437"/>
    </source>
</evidence>
<dbReference type="Proteomes" id="UP000595437">
    <property type="component" value="Chromosome 4"/>
</dbReference>
<feature type="non-terminal residue" evidence="1">
    <location>
        <position position="125"/>
    </location>
</feature>
<proteinExistence type="predicted"/>
<name>A0A7T8QTE2_CALRO</name>
<accession>A0A7T8QTE2</accession>
<keyword evidence="2" id="KW-1185">Reference proteome</keyword>
<organism evidence="1 2">
    <name type="scientific">Caligus rogercresseyi</name>
    <name type="common">Sea louse</name>
    <dbReference type="NCBI Taxonomy" id="217165"/>
    <lineage>
        <taxon>Eukaryota</taxon>
        <taxon>Metazoa</taxon>
        <taxon>Ecdysozoa</taxon>
        <taxon>Arthropoda</taxon>
        <taxon>Crustacea</taxon>
        <taxon>Multicrustacea</taxon>
        <taxon>Hexanauplia</taxon>
        <taxon>Copepoda</taxon>
        <taxon>Siphonostomatoida</taxon>
        <taxon>Caligidae</taxon>
        <taxon>Caligus</taxon>
    </lineage>
</organism>
<dbReference type="AlphaFoldDB" id="A0A7T8QTE2"/>
<protein>
    <submittedName>
        <fullName evidence="1">Uncharacterized protein</fullName>
    </submittedName>
</protein>
<reference evidence="2" key="1">
    <citation type="submission" date="2021-01" db="EMBL/GenBank/DDBJ databases">
        <title>Caligus Genome Assembly.</title>
        <authorList>
            <person name="Gallardo-Escarate C."/>
        </authorList>
    </citation>
    <scope>NUCLEOTIDE SEQUENCE [LARGE SCALE GENOMIC DNA]</scope>
</reference>